<name>A0A511AU63_9LACT</name>
<dbReference type="Pfam" id="PF06172">
    <property type="entry name" value="Cupin_5"/>
    <property type="match status" value="1"/>
</dbReference>
<sequence length="163" mass="18572">MKTAEQWIQELDLKPHPEGGYFKQTDLKKDPYTVDGKESVLYTNIYFLLTEDSPSHFHKLVSDELWFYHTGSPLTVHSLLPNGEYEKTILSLNTEQGHQPHYTVPAGDIFGSTVESGYALVSCTVVPGFDFSDFKLYTKNELLGHYPKHSEIINKLAYDTLPE</sequence>
<evidence type="ECO:0000313" key="3">
    <source>
        <dbReference type="Proteomes" id="UP000321662"/>
    </source>
</evidence>
<proteinExistence type="predicted"/>
<dbReference type="Proteomes" id="UP000321662">
    <property type="component" value="Unassembled WGS sequence"/>
</dbReference>
<dbReference type="EMBL" id="BJUY01000008">
    <property type="protein sequence ID" value="GEK91252.1"/>
    <property type="molecule type" value="Genomic_DNA"/>
</dbReference>
<reference evidence="2 3" key="1">
    <citation type="submission" date="2019-07" db="EMBL/GenBank/DDBJ databases">
        <title>Whole genome shotgun sequence of Alkalibacterium kapii NBRC 103247.</title>
        <authorList>
            <person name="Hosoyama A."/>
            <person name="Uohara A."/>
            <person name="Ohji S."/>
            <person name="Ichikawa N."/>
        </authorList>
    </citation>
    <scope>NUCLEOTIDE SEQUENCE [LARGE SCALE GENOMIC DNA]</scope>
    <source>
        <strain evidence="2 3">NBRC 103247</strain>
    </source>
</reference>
<evidence type="ECO:0000259" key="1">
    <source>
        <dbReference type="Pfam" id="PF06172"/>
    </source>
</evidence>
<dbReference type="SUPFAM" id="SSF51182">
    <property type="entry name" value="RmlC-like cupins"/>
    <property type="match status" value="1"/>
</dbReference>
<organism evidence="2 3">
    <name type="scientific">Alkalibacterium kapii</name>
    <dbReference type="NCBI Taxonomy" id="426704"/>
    <lineage>
        <taxon>Bacteria</taxon>
        <taxon>Bacillati</taxon>
        <taxon>Bacillota</taxon>
        <taxon>Bacilli</taxon>
        <taxon>Lactobacillales</taxon>
        <taxon>Carnobacteriaceae</taxon>
        <taxon>Alkalibacterium</taxon>
    </lineage>
</organism>
<keyword evidence="3" id="KW-1185">Reference proteome</keyword>
<dbReference type="CDD" id="cd06121">
    <property type="entry name" value="cupin_YML079wp"/>
    <property type="match status" value="1"/>
</dbReference>
<dbReference type="OrthoDB" id="9798288at2"/>
<feature type="domain" description="DUF985" evidence="1">
    <location>
        <begin position="5"/>
        <end position="136"/>
    </location>
</feature>
<accession>A0A511AU63</accession>
<protein>
    <submittedName>
        <fullName evidence="2">Cupin</fullName>
    </submittedName>
</protein>
<dbReference type="PANTHER" id="PTHR33387">
    <property type="entry name" value="RMLC-LIKE JELLY ROLL FOLD PROTEIN"/>
    <property type="match status" value="1"/>
</dbReference>
<dbReference type="Gene3D" id="2.60.120.10">
    <property type="entry name" value="Jelly Rolls"/>
    <property type="match status" value="1"/>
</dbReference>
<evidence type="ECO:0000313" key="2">
    <source>
        <dbReference type="EMBL" id="GEK91252.1"/>
    </source>
</evidence>
<dbReference type="InterPro" id="IPR039935">
    <property type="entry name" value="YML079W-like"/>
</dbReference>
<dbReference type="InterPro" id="IPR011051">
    <property type="entry name" value="RmlC_Cupin_sf"/>
</dbReference>
<dbReference type="InterPro" id="IPR014710">
    <property type="entry name" value="RmlC-like_jellyroll"/>
</dbReference>
<comment type="caution">
    <text evidence="2">The sequence shown here is derived from an EMBL/GenBank/DDBJ whole genome shotgun (WGS) entry which is preliminary data.</text>
</comment>
<gene>
    <name evidence="2" type="ORF">AKA01nite_08740</name>
</gene>
<dbReference type="PANTHER" id="PTHR33387:SF3">
    <property type="entry name" value="DUF985 DOMAIN-CONTAINING PROTEIN"/>
    <property type="match status" value="1"/>
</dbReference>
<dbReference type="InterPro" id="IPR009327">
    <property type="entry name" value="Cupin_DUF985"/>
</dbReference>
<dbReference type="AlphaFoldDB" id="A0A511AU63"/>